<dbReference type="STRING" id="863239.GCA_000213935_00793"/>
<dbReference type="InterPro" id="IPR029016">
    <property type="entry name" value="GAF-like_dom_sf"/>
</dbReference>
<dbReference type="Proteomes" id="UP000261739">
    <property type="component" value="Unassembled WGS sequence"/>
</dbReference>
<dbReference type="InterPro" id="IPR051448">
    <property type="entry name" value="CdaR-like_regulators"/>
</dbReference>
<evidence type="ECO:0000313" key="2">
    <source>
        <dbReference type="EMBL" id="HCT15748.1"/>
    </source>
</evidence>
<organism evidence="2 3">
    <name type="scientific">Corynebacterium nuruki</name>
    <dbReference type="NCBI Taxonomy" id="1032851"/>
    <lineage>
        <taxon>Bacteria</taxon>
        <taxon>Bacillati</taxon>
        <taxon>Actinomycetota</taxon>
        <taxon>Actinomycetes</taxon>
        <taxon>Mycobacteriales</taxon>
        <taxon>Corynebacteriaceae</taxon>
        <taxon>Corynebacterium</taxon>
    </lineage>
</organism>
<dbReference type="Pfam" id="PF01590">
    <property type="entry name" value="GAF"/>
    <property type="match status" value="1"/>
</dbReference>
<sequence>MAHTDGDWIRRRLRSATQLTELRDTETTLQAVARHTRGLMGSDMAYVSFTDFDRNETVIRKTDGVRTQAYATIRQPLGTGVLGRVAIGHSSYWTPDYQVDEKLHHLGDIDDIVAGEGVRALLGAPLTVAGRVIGALLIAHRIPREFSPVEVERLESVADQAAVAIDNAQRHEQLMELVEQTSGERERTGSDVAALSRGLDLDRRLMETVTSELPASSLLSIGAQVLDCDIWFTDLPGRRPIAASTDAPVPDRAANAGGTFLTVTAAGRQFGELVTDRALGEAEQTLLERVSLHTALWVMLARAREAVELRDGTEAVAALAGGDLDAPAVRSVLAEWWLHQADRWCVLVLDSPDPVRDRVMRALSASSPSPVIIAPHDGHICVVTGDARWVAAVPDLFAARGWTLRGGMTWVAAGSADAADATGTAGPAGRDFAAAHRQAELAASAQRTLGRTGLSDGAGLGILAAVLHLADQGELPTPLVADLSPLTGYDASHHSGLTRTAQVYFDTDGSVARTATVLGVHRNTVRQRLDRIGGLLGEDWNTMPRKLDLQLALRVQALADRR</sequence>
<name>A0A3D4T2I7_9CORY</name>
<dbReference type="RefSeq" id="WP_273053397.1">
    <property type="nucleotide sequence ID" value="NZ_DAITTW010000002.1"/>
</dbReference>
<dbReference type="Gene3D" id="1.10.10.2840">
    <property type="entry name" value="PucR C-terminal helix-turn-helix domain"/>
    <property type="match status" value="1"/>
</dbReference>
<dbReference type="PANTHER" id="PTHR33744">
    <property type="entry name" value="CARBOHYDRATE DIACID REGULATOR"/>
    <property type="match status" value="1"/>
</dbReference>
<dbReference type="InterPro" id="IPR042070">
    <property type="entry name" value="PucR_C-HTH_sf"/>
</dbReference>
<dbReference type="PANTHER" id="PTHR33744:SF1">
    <property type="entry name" value="DNA-BINDING TRANSCRIPTIONAL ACTIVATOR ADER"/>
    <property type="match status" value="1"/>
</dbReference>
<reference evidence="2 3" key="1">
    <citation type="journal article" date="2018" name="Nat. Biotechnol.">
        <title>A standardized bacterial taxonomy based on genome phylogeny substantially revises the tree of life.</title>
        <authorList>
            <person name="Parks D.H."/>
            <person name="Chuvochina M."/>
            <person name="Waite D.W."/>
            <person name="Rinke C."/>
            <person name="Skarshewski A."/>
            <person name="Chaumeil P.A."/>
            <person name="Hugenholtz P."/>
        </authorList>
    </citation>
    <scope>NUCLEOTIDE SEQUENCE [LARGE SCALE GENOMIC DNA]</scope>
    <source>
        <strain evidence="2">UBA11247</strain>
    </source>
</reference>
<protein>
    <recommendedName>
        <fullName evidence="1">GAF domain-containing protein</fullName>
    </recommendedName>
</protein>
<dbReference type="SMART" id="SM00065">
    <property type="entry name" value="GAF"/>
    <property type="match status" value="1"/>
</dbReference>
<comment type="caution">
    <text evidence="2">The sequence shown here is derived from an EMBL/GenBank/DDBJ whole genome shotgun (WGS) entry which is preliminary data.</text>
</comment>
<feature type="domain" description="GAF" evidence="1">
    <location>
        <begin position="24"/>
        <end position="175"/>
    </location>
</feature>
<dbReference type="SUPFAM" id="SSF55781">
    <property type="entry name" value="GAF domain-like"/>
    <property type="match status" value="1"/>
</dbReference>
<dbReference type="EMBL" id="DQID01000340">
    <property type="protein sequence ID" value="HCT15748.1"/>
    <property type="molecule type" value="Genomic_DNA"/>
</dbReference>
<accession>A0A3D4T2I7</accession>
<dbReference type="InterPro" id="IPR025736">
    <property type="entry name" value="PucR_C-HTH_dom"/>
</dbReference>
<gene>
    <name evidence="2" type="ORF">DIW82_13440</name>
</gene>
<dbReference type="Pfam" id="PF13556">
    <property type="entry name" value="HTH_30"/>
    <property type="match status" value="1"/>
</dbReference>
<dbReference type="Gene3D" id="3.30.450.40">
    <property type="match status" value="1"/>
</dbReference>
<proteinExistence type="predicted"/>
<dbReference type="InterPro" id="IPR003018">
    <property type="entry name" value="GAF"/>
</dbReference>
<evidence type="ECO:0000259" key="1">
    <source>
        <dbReference type="SMART" id="SM00065"/>
    </source>
</evidence>
<evidence type="ECO:0000313" key="3">
    <source>
        <dbReference type="Proteomes" id="UP000261739"/>
    </source>
</evidence>
<dbReference type="AlphaFoldDB" id="A0A3D4T2I7"/>